<comment type="pathway">
    <text evidence="2">Glycolipid biosynthesis; glycosylphosphatidylinositol-anchor biosynthesis.</text>
</comment>
<accession>A0A1E4SM66</accession>
<gene>
    <name evidence="11" type="ORF">CANTADRAFT_37310</name>
</gene>
<dbReference type="Proteomes" id="UP000094285">
    <property type="component" value="Unassembled WGS sequence"/>
</dbReference>
<keyword evidence="8 10" id="KW-1133">Transmembrane helix</keyword>
<dbReference type="STRING" id="984487.A0A1E4SM66"/>
<dbReference type="InterPro" id="IPR009580">
    <property type="entry name" value="GPI_biosynthesis_protein_Pig-F"/>
</dbReference>
<feature type="non-terminal residue" evidence="11">
    <location>
        <position position="1"/>
    </location>
</feature>
<feature type="transmembrane region" description="Helical" evidence="10">
    <location>
        <begin position="101"/>
        <end position="123"/>
    </location>
</feature>
<keyword evidence="9 10" id="KW-0472">Membrane</keyword>
<protein>
    <recommendedName>
        <fullName evidence="4">Glycosylphosphatidylinositol anchor biosynthesis protein 11</fullName>
    </recommendedName>
</protein>
<name>A0A1E4SM66_9ASCO</name>
<dbReference type="Pfam" id="PF06699">
    <property type="entry name" value="PIG-F"/>
    <property type="match status" value="1"/>
</dbReference>
<evidence type="ECO:0000256" key="1">
    <source>
        <dbReference type="ARBA" id="ARBA00004477"/>
    </source>
</evidence>
<dbReference type="GO" id="GO:0006506">
    <property type="term" value="P:GPI anchor biosynthetic process"/>
    <property type="evidence" value="ECO:0007669"/>
    <property type="project" value="UniProtKB-UniPathway"/>
</dbReference>
<feature type="non-terminal residue" evidence="11">
    <location>
        <position position="190"/>
    </location>
</feature>
<comment type="subcellular location">
    <subcellularLocation>
        <location evidence="1">Endoplasmic reticulum membrane</location>
        <topology evidence="1">Multi-pass membrane protein</topology>
    </subcellularLocation>
</comment>
<feature type="transmembrane region" description="Helical" evidence="10">
    <location>
        <begin position="33"/>
        <end position="52"/>
    </location>
</feature>
<evidence type="ECO:0000313" key="11">
    <source>
        <dbReference type="EMBL" id="ODV80619.1"/>
    </source>
</evidence>
<evidence type="ECO:0000256" key="9">
    <source>
        <dbReference type="ARBA" id="ARBA00023136"/>
    </source>
</evidence>
<organism evidence="11 12">
    <name type="scientific">Suhomyces tanzawaensis NRRL Y-17324</name>
    <dbReference type="NCBI Taxonomy" id="984487"/>
    <lineage>
        <taxon>Eukaryota</taxon>
        <taxon>Fungi</taxon>
        <taxon>Dikarya</taxon>
        <taxon>Ascomycota</taxon>
        <taxon>Saccharomycotina</taxon>
        <taxon>Pichiomycetes</taxon>
        <taxon>Debaryomycetaceae</taxon>
        <taxon>Suhomyces</taxon>
    </lineage>
</organism>
<dbReference type="GeneID" id="30982851"/>
<dbReference type="GO" id="GO:0005789">
    <property type="term" value="C:endoplasmic reticulum membrane"/>
    <property type="evidence" value="ECO:0007669"/>
    <property type="project" value="UniProtKB-SubCell"/>
</dbReference>
<feature type="transmembrane region" description="Helical" evidence="10">
    <location>
        <begin position="64"/>
        <end position="89"/>
    </location>
</feature>
<keyword evidence="12" id="KW-1185">Reference proteome</keyword>
<sequence length="190" mass="20580">PAIKHPLVTVPVHNLLVLAGMVAYGLTSDIRTVLLKGLFTLVPLQVLYDLVLLNAIGTPKLTNVPLLVASALLITVVLSVPVFVVLLVFGAPLASHLPETMLLSLHLAVLVFNPLLVVFKIDLHAFTAIFKVTQVYRLIFSNLVLASSFMAIVGTWMGVIPIPLDWDRPWQQWPVTLLFGAYLGTTGGGL</sequence>
<dbReference type="EMBL" id="KV453910">
    <property type="protein sequence ID" value="ODV80619.1"/>
    <property type="molecule type" value="Genomic_DNA"/>
</dbReference>
<dbReference type="AlphaFoldDB" id="A0A1E4SM66"/>
<feature type="transmembrane region" description="Helical" evidence="10">
    <location>
        <begin position="135"/>
        <end position="159"/>
    </location>
</feature>
<reference evidence="12" key="1">
    <citation type="submission" date="2016-05" db="EMBL/GenBank/DDBJ databases">
        <title>Comparative genomics of biotechnologically important yeasts.</title>
        <authorList>
            <consortium name="DOE Joint Genome Institute"/>
            <person name="Riley R."/>
            <person name="Haridas S."/>
            <person name="Wolfe K.H."/>
            <person name="Lopes M.R."/>
            <person name="Hittinger C.T."/>
            <person name="Goker M."/>
            <person name="Salamov A."/>
            <person name="Wisecaver J."/>
            <person name="Long T.M."/>
            <person name="Aerts A.L."/>
            <person name="Barry K."/>
            <person name="Choi C."/>
            <person name="Clum A."/>
            <person name="Coughlan A.Y."/>
            <person name="Deshpande S."/>
            <person name="Douglass A.P."/>
            <person name="Hanson S.J."/>
            <person name="Klenk H.-P."/>
            <person name="Labutti K."/>
            <person name="Lapidus A."/>
            <person name="Lindquist E."/>
            <person name="Lipzen A."/>
            <person name="Meier-Kolthoff J.P."/>
            <person name="Ohm R.A."/>
            <person name="Otillar R.P."/>
            <person name="Pangilinan J."/>
            <person name="Peng Y."/>
            <person name="Rokas A."/>
            <person name="Rosa C.A."/>
            <person name="Scheuner C."/>
            <person name="Sibirny A.A."/>
            <person name="Slot J.C."/>
            <person name="Stielow J.B."/>
            <person name="Sun H."/>
            <person name="Kurtzman C.P."/>
            <person name="Blackwell M."/>
            <person name="Grigoriev I.V."/>
            <person name="Jeffries T.W."/>
        </authorList>
    </citation>
    <scope>NUCLEOTIDE SEQUENCE [LARGE SCALE GENOMIC DNA]</scope>
    <source>
        <strain evidence="12">NRRL Y-17324</strain>
    </source>
</reference>
<dbReference type="OrthoDB" id="17366at2759"/>
<comment type="similarity">
    <text evidence="3">Belongs to the PIGF family.</text>
</comment>
<evidence type="ECO:0000256" key="7">
    <source>
        <dbReference type="ARBA" id="ARBA00022824"/>
    </source>
</evidence>
<evidence type="ECO:0000256" key="10">
    <source>
        <dbReference type="SAM" id="Phobius"/>
    </source>
</evidence>
<keyword evidence="6 10" id="KW-0812">Transmembrane</keyword>
<dbReference type="GO" id="GO:0051377">
    <property type="term" value="F:mannose-ethanolamine phosphotransferase activity"/>
    <property type="evidence" value="ECO:0007669"/>
    <property type="project" value="EnsemblFungi"/>
</dbReference>
<evidence type="ECO:0000313" key="12">
    <source>
        <dbReference type="Proteomes" id="UP000094285"/>
    </source>
</evidence>
<evidence type="ECO:0000256" key="8">
    <source>
        <dbReference type="ARBA" id="ARBA00022989"/>
    </source>
</evidence>
<keyword evidence="5" id="KW-0337">GPI-anchor biosynthesis</keyword>
<evidence type="ECO:0000256" key="3">
    <source>
        <dbReference type="ARBA" id="ARBA00007978"/>
    </source>
</evidence>
<dbReference type="RefSeq" id="XP_020065741.1">
    <property type="nucleotide sequence ID" value="XM_020208714.1"/>
</dbReference>
<evidence type="ECO:0000256" key="2">
    <source>
        <dbReference type="ARBA" id="ARBA00004687"/>
    </source>
</evidence>
<proteinExistence type="inferred from homology"/>
<evidence type="ECO:0000256" key="4">
    <source>
        <dbReference type="ARBA" id="ARBA00020927"/>
    </source>
</evidence>
<dbReference type="UniPathway" id="UPA00196"/>
<feature type="transmembrane region" description="Helical" evidence="10">
    <location>
        <begin position="7"/>
        <end position="27"/>
    </location>
</feature>
<keyword evidence="7" id="KW-0256">Endoplasmic reticulum</keyword>
<evidence type="ECO:0000256" key="6">
    <source>
        <dbReference type="ARBA" id="ARBA00022692"/>
    </source>
</evidence>
<evidence type="ECO:0000256" key="5">
    <source>
        <dbReference type="ARBA" id="ARBA00022502"/>
    </source>
</evidence>